<reference evidence="1 2" key="2">
    <citation type="journal article" date="2022" name="Mol. Ecol. Resour.">
        <title>The genomes of chicory, endive, great burdock and yacon provide insights into Asteraceae paleo-polyploidization history and plant inulin production.</title>
        <authorList>
            <person name="Fan W."/>
            <person name="Wang S."/>
            <person name="Wang H."/>
            <person name="Wang A."/>
            <person name="Jiang F."/>
            <person name="Liu H."/>
            <person name="Zhao H."/>
            <person name="Xu D."/>
            <person name="Zhang Y."/>
        </authorList>
    </citation>
    <scope>NUCLEOTIDE SEQUENCE [LARGE SCALE GENOMIC DNA]</scope>
    <source>
        <strain evidence="2">cv. Yunnan</strain>
        <tissue evidence="1">Leaves</tissue>
    </source>
</reference>
<protein>
    <submittedName>
        <fullName evidence="1">Uncharacterized protein</fullName>
    </submittedName>
</protein>
<comment type="caution">
    <text evidence="1">The sequence shown here is derived from an EMBL/GenBank/DDBJ whole genome shotgun (WGS) entry which is preliminary data.</text>
</comment>
<proteinExistence type="predicted"/>
<organism evidence="1 2">
    <name type="scientific">Smallanthus sonchifolius</name>
    <dbReference type="NCBI Taxonomy" id="185202"/>
    <lineage>
        <taxon>Eukaryota</taxon>
        <taxon>Viridiplantae</taxon>
        <taxon>Streptophyta</taxon>
        <taxon>Embryophyta</taxon>
        <taxon>Tracheophyta</taxon>
        <taxon>Spermatophyta</taxon>
        <taxon>Magnoliopsida</taxon>
        <taxon>eudicotyledons</taxon>
        <taxon>Gunneridae</taxon>
        <taxon>Pentapetalae</taxon>
        <taxon>asterids</taxon>
        <taxon>campanulids</taxon>
        <taxon>Asterales</taxon>
        <taxon>Asteraceae</taxon>
        <taxon>Asteroideae</taxon>
        <taxon>Heliantheae alliance</taxon>
        <taxon>Millerieae</taxon>
        <taxon>Smallanthus</taxon>
    </lineage>
</organism>
<gene>
    <name evidence="1" type="ORF">L1987_07094</name>
</gene>
<evidence type="ECO:0000313" key="2">
    <source>
        <dbReference type="Proteomes" id="UP001056120"/>
    </source>
</evidence>
<dbReference type="Proteomes" id="UP001056120">
    <property type="component" value="Linkage Group LG02"/>
</dbReference>
<evidence type="ECO:0000313" key="1">
    <source>
        <dbReference type="EMBL" id="KAI3825601.1"/>
    </source>
</evidence>
<dbReference type="EMBL" id="CM042019">
    <property type="protein sequence ID" value="KAI3825601.1"/>
    <property type="molecule type" value="Genomic_DNA"/>
</dbReference>
<reference evidence="2" key="1">
    <citation type="journal article" date="2022" name="Mol. Ecol. Resour.">
        <title>The genomes of chicory, endive, great burdock and yacon provide insights into Asteraceae palaeo-polyploidization history and plant inulin production.</title>
        <authorList>
            <person name="Fan W."/>
            <person name="Wang S."/>
            <person name="Wang H."/>
            <person name="Wang A."/>
            <person name="Jiang F."/>
            <person name="Liu H."/>
            <person name="Zhao H."/>
            <person name="Xu D."/>
            <person name="Zhang Y."/>
        </authorList>
    </citation>
    <scope>NUCLEOTIDE SEQUENCE [LARGE SCALE GENOMIC DNA]</scope>
    <source>
        <strain evidence="2">cv. Yunnan</strain>
    </source>
</reference>
<accession>A0ACB9JZW3</accession>
<keyword evidence="2" id="KW-1185">Reference proteome</keyword>
<sequence length="137" mass="15286">MGVLTPEAISIFPPLDLSIREIGRRTMISMRLLILFGDDYRLVNHVGQIWVPDRQDEVNEEEAGHSDGQEQPRYEGESYPGLGDPDIEVPSPEGEGRGGDAPPPPPVYSTAPLRIALDNITFLGHIWDLMQTMHQEL</sequence>
<name>A0ACB9JZW3_9ASTR</name>